<proteinExistence type="predicted"/>
<dbReference type="EMBL" id="FOLO01000026">
    <property type="protein sequence ID" value="SFC99144.1"/>
    <property type="molecule type" value="Genomic_DNA"/>
</dbReference>
<keyword evidence="2" id="KW-0418">Kinase</keyword>
<dbReference type="InterPro" id="IPR003594">
    <property type="entry name" value="HATPase_dom"/>
</dbReference>
<dbReference type="Gene3D" id="3.30.565.10">
    <property type="entry name" value="Histidine kinase-like ATPase, C-terminal domain"/>
    <property type="match status" value="1"/>
</dbReference>
<dbReference type="OrthoDB" id="5769716at2"/>
<keyword evidence="2" id="KW-0808">Transferase</keyword>
<evidence type="ECO:0000313" key="2">
    <source>
        <dbReference type="EMBL" id="SFC99144.1"/>
    </source>
</evidence>
<dbReference type="GO" id="GO:0016301">
    <property type="term" value="F:kinase activity"/>
    <property type="evidence" value="ECO:0007669"/>
    <property type="project" value="UniProtKB-KW"/>
</dbReference>
<dbReference type="Proteomes" id="UP000198862">
    <property type="component" value="Unassembled WGS sequence"/>
</dbReference>
<name>A0A1I1NN83_9GAMM</name>
<dbReference type="InterPro" id="IPR036457">
    <property type="entry name" value="PPM-type-like_dom_sf"/>
</dbReference>
<dbReference type="SUPFAM" id="SSF55874">
    <property type="entry name" value="ATPase domain of HSP90 chaperone/DNA topoisomerase II/histidine kinase"/>
    <property type="match status" value="1"/>
</dbReference>
<dbReference type="Pfam" id="PF13581">
    <property type="entry name" value="HATPase_c_2"/>
    <property type="match status" value="1"/>
</dbReference>
<dbReference type="AlphaFoldDB" id="A0A1I1NN83"/>
<reference evidence="2 3" key="1">
    <citation type="submission" date="2016-10" db="EMBL/GenBank/DDBJ databases">
        <authorList>
            <person name="de Groot N.N."/>
        </authorList>
    </citation>
    <scope>NUCLEOTIDE SEQUENCE [LARGE SCALE GENOMIC DNA]</scope>
    <source>
        <strain evidence="2 3">DSM 6059</strain>
    </source>
</reference>
<dbReference type="STRING" id="1123010.SAMN02745724_03140"/>
<accession>A0A1I1NN83</accession>
<dbReference type="Gene3D" id="3.60.40.10">
    <property type="entry name" value="PPM-type phosphatase domain"/>
    <property type="match status" value="1"/>
</dbReference>
<dbReference type="InterPro" id="IPR036890">
    <property type="entry name" value="HATPase_C_sf"/>
</dbReference>
<feature type="domain" description="Histidine kinase/HSP90-like ATPase" evidence="1">
    <location>
        <begin position="41"/>
        <end position="139"/>
    </location>
</feature>
<organism evidence="2 3">
    <name type="scientific">Pseudoalteromonas denitrificans DSM 6059</name>
    <dbReference type="NCBI Taxonomy" id="1123010"/>
    <lineage>
        <taxon>Bacteria</taxon>
        <taxon>Pseudomonadati</taxon>
        <taxon>Pseudomonadota</taxon>
        <taxon>Gammaproteobacteria</taxon>
        <taxon>Alteromonadales</taxon>
        <taxon>Pseudoalteromonadaceae</taxon>
        <taxon>Pseudoalteromonas</taxon>
    </lineage>
</organism>
<gene>
    <name evidence="2" type="ORF">SAMN02745724_03140</name>
</gene>
<evidence type="ECO:0000313" key="3">
    <source>
        <dbReference type="Proteomes" id="UP000198862"/>
    </source>
</evidence>
<protein>
    <submittedName>
        <fullName evidence="2">Anti-sigma regulatory factor (Ser/Thr protein kinase)</fullName>
    </submittedName>
</protein>
<dbReference type="RefSeq" id="WP_143085092.1">
    <property type="nucleotide sequence ID" value="NZ_FOLO01000026.1"/>
</dbReference>
<evidence type="ECO:0000259" key="1">
    <source>
        <dbReference type="Pfam" id="PF13581"/>
    </source>
</evidence>
<sequence>MLSYGTPDLPNTNNPVITKTTLYSDVDAYNISTQVKAASLEFGFTLLKANLIALAASEMMINAIRYACNASILINQTPNKKGLIIKINDEGTGIDDVDLAKTPGFSSHNSLGLGFDAANRAVDEMYVNTSKFGTNICLIVYLPINESDIDFGTVSYSEVGKYFNRDGYHIIQYHGENVLFALFDCHETEPNVTKVNALLQTLLKTQYTLPLDELLKLANMLLNEHNFIEGTYIALLRITKQESQYIILGEVNISQINAPDTTSTCTRINGRLGKLFPKTLPVTKMPLTQPFCFMMFSDGIKSTNLNHNQHQLYSATKHAEKIFDTHAVTNNDATIIVVKSHE</sequence>
<keyword evidence="3" id="KW-1185">Reference proteome</keyword>